<dbReference type="RefSeq" id="WP_167164059.1">
    <property type="nucleotide sequence ID" value="NZ_BAAAOO010000012.1"/>
</dbReference>
<proteinExistence type="inferred from homology"/>
<sequence length="363" mass="37812">MQTQAALVARKGAPYEIEDVDIAPLRPDEVLVEVAACGVCHTDDVVKHQLIPVPLPAVLGHEGSGTVLEVGAGVDDLRPGDHVCFSYGSCGRCPECLAARPFQCERFNAINFGGTMPDGTTRLSHGGGPVSSFFAQSAFARHAVVHRNGLVRLDPDVDLHLAAPLGCGIQTGAGAVLNRLRPTVGSSIAVFGCGTVGMSAIMAARLAGCAQIVAVGGNPASLELAEELGATATVNRHEHPDTAARVKQLTGGVHYAIDTSGVSSMVRSALASCRPGGTAVVLGATGDLTINVQAELMGDNKSLIGIVEGEAVPALFIPILLEYHRQGRFPFDRLIRFYSFDQINQAVDDSASGKVIKAVLTMC</sequence>
<dbReference type="Proteomes" id="UP000749311">
    <property type="component" value="Unassembled WGS sequence"/>
</dbReference>
<dbReference type="Gene3D" id="3.40.50.720">
    <property type="entry name" value="NAD(P)-binding Rossmann-like Domain"/>
    <property type="match status" value="1"/>
</dbReference>
<dbReference type="InterPro" id="IPR002328">
    <property type="entry name" value="ADH_Zn_CS"/>
</dbReference>
<name>A0ABX0SC28_9ACTN</name>
<evidence type="ECO:0000313" key="8">
    <source>
        <dbReference type="EMBL" id="NIH55585.1"/>
    </source>
</evidence>
<keyword evidence="4 6" id="KW-0862">Zinc</keyword>
<evidence type="ECO:0000256" key="2">
    <source>
        <dbReference type="ARBA" id="ARBA00008072"/>
    </source>
</evidence>
<dbReference type="Pfam" id="PF00107">
    <property type="entry name" value="ADH_zinc_N"/>
    <property type="match status" value="1"/>
</dbReference>
<evidence type="ECO:0000313" key="9">
    <source>
        <dbReference type="Proteomes" id="UP000749311"/>
    </source>
</evidence>
<evidence type="ECO:0000259" key="7">
    <source>
        <dbReference type="SMART" id="SM00829"/>
    </source>
</evidence>
<protein>
    <submittedName>
        <fullName evidence="8">Aryl-alcohol dehydrogenase</fullName>
        <ecNumber evidence="8">1.1.1.90</ecNumber>
    </submittedName>
</protein>
<keyword evidence="5 8" id="KW-0560">Oxidoreductase</keyword>
<comment type="cofactor">
    <cofactor evidence="1 6">
        <name>Zn(2+)</name>
        <dbReference type="ChEBI" id="CHEBI:29105"/>
    </cofactor>
</comment>
<dbReference type="Pfam" id="PF08240">
    <property type="entry name" value="ADH_N"/>
    <property type="match status" value="1"/>
</dbReference>
<dbReference type="PANTHER" id="PTHR43350">
    <property type="entry name" value="NAD-DEPENDENT ALCOHOL DEHYDROGENASE"/>
    <property type="match status" value="1"/>
</dbReference>
<evidence type="ECO:0000256" key="1">
    <source>
        <dbReference type="ARBA" id="ARBA00001947"/>
    </source>
</evidence>
<gene>
    <name evidence="8" type="ORF">FB473_000230</name>
</gene>
<evidence type="ECO:0000256" key="6">
    <source>
        <dbReference type="RuleBase" id="RU361277"/>
    </source>
</evidence>
<dbReference type="EMBL" id="JAAMOZ010000001">
    <property type="protein sequence ID" value="NIH55585.1"/>
    <property type="molecule type" value="Genomic_DNA"/>
</dbReference>
<dbReference type="SMART" id="SM00829">
    <property type="entry name" value="PKS_ER"/>
    <property type="match status" value="1"/>
</dbReference>
<dbReference type="InterPro" id="IPR036291">
    <property type="entry name" value="NAD(P)-bd_dom_sf"/>
</dbReference>
<dbReference type="EC" id="1.1.1.90" evidence="8"/>
<dbReference type="CDD" id="cd08278">
    <property type="entry name" value="benzyl_alcohol_DH"/>
    <property type="match status" value="1"/>
</dbReference>
<comment type="similarity">
    <text evidence="2 6">Belongs to the zinc-containing alcohol dehydrogenase family.</text>
</comment>
<evidence type="ECO:0000256" key="3">
    <source>
        <dbReference type="ARBA" id="ARBA00022723"/>
    </source>
</evidence>
<evidence type="ECO:0000256" key="4">
    <source>
        <dbReference type="ARBA" id="ARBA00022833"/>
    </source>
</evidence>
<dbReference type="GO" id="GO:0018456">
    <property type="term" value="F:aryl-alcohol dehydrogenase (NAD+) activity"/>
    <property type="evidence" value="ECO:0007669"/>
    <property type="project" value="UniProtKB-EC"/>
</dbReference>
<feature type="domain" description="Enoyl reductase (ER)" evidence="7">
    <location>
        <begin position="12"/>
        <end position="360"/>
    </location>
</feature>
<dbReference type="PROSITE" id="PS00059">
    <property type="entry name" value="ADH_ZINC"/>
    <property type="match status" value="1"/>
</dbReference>
<organism evidence="8 9">
    <name type="scientific">Brooklawnia cerclae</name>
    <dbReference type="NCBI Taxonomy" id="349934"/>
    <lineage>
        <taxon>Bacteria</taxon>
        <taxon>Bacillati</taxon>
        <taxon>Actinomycetota</taxon>
        <taxon>Actinomycetes</taxon>
        <taxon>Propionibacteriales</taxon>
        <taxon>Propionibacteriaceae</taxon>
        <taxon>Brooklawnia</taxon>
    </lineage>
</organism>
<comment type="caution">
    <text evidence="8">The sequence shown here is derived from an EMBL/GenBank/DDBJ whole genome shotgun (WGS) entry which is preliminary data.</text>
</comment>
<reference evidence="8 9" key="1">
    <citation type="submission" date="2020-02" db="EMBL/GenBank/DDBJ databases">
        <title>Sequencing the genomes of 1000 actinobacteria strains.</title>
        <authorList>
            <person name="Klenk H.-P."/>
        </authorList>
    </citation>
    <scope>NUCLEOTIDE SEQUENCE [LARGE SCALE GENOMIC DNA]</scope>
    <source>
        <strain evidence="8 9">DSM 19609</strain>
    </source>
</reference>
<dbReference type="InterPro" id="IPR020843">
    <property type="entry name" value="ER"/>
</dbReference>
<dbReference type="SUPFAM" id="SSF51735">
    <property type="entry name" value="NAD(P)-binding Rossmann-fold domains"/>
    <property type="match status" value="1"/>
</dbReference>
<keyword evidence="3 6" id="KW-0479">Metal-binding</keyword>
<keyword evidence="9" id="KW-1185">Reference proteome</keyword>
<accession>A0ABX0SC28</accession>
<evidence type="ECO:0000256" key="5">
    <source>
        <dbReference type="ARBA" id="ARBA00023002"/>
    </source>
</evidence>
<dbReference type="PANTHER" id="PTHR43350:SF21">
    <property type="entry name" value="S-NITROSOMYCOTHIOL REDUCTASE MSCR"/>
    <property type="match status" value="1"/>
</dbReference>
<dbReference type="Gene3D" id="3.90.180.10">
    <property type="entry name" value="Medium-chain alcohol dehydrogenases, catalytic domain"/>
    <property type="match status" value="1"/>
</dbReference>
<dbReference type="InterPro" id="IPR013154">
    <property type="entry name" value="ADH-like_N"/>
</dbReference>
<dbReference type="InterPro" id="IPR013149">
    <property type="entry name" value="ADH-like_C"/>
</dbReference>
<dbReference type="InterPro" id="IPR011032">
    <property type="entry name" value="GroES-like_sf"/>
</dbReference>
<dbReference type="SUPFAM" id="SSF50129">
    <property type="entry name" value="GroES-like"/>
    <property type="match status" value="1"/>
</dbReference>